<feature type="transmembrane region" description="Helical" evidence="2">
    <location>
        <begin position="133"/>
        <end position="154"/>
    </location>
</feature>
<keyword evidence="2" id="KW-1133">Transmembrane helix</keyword>
<dbReference type="EMBL" id="PDNA01000159">
    <property type="protein sequence ID" value="PGH08508.1"/>
    <property type="molecule type" value="Genomic_DNA"/>
</dbReference>
<keyword evidence="2" id="KW-0472">Membrane</keyword>
<evidence type="ECO:0000313" key="3">
    <source>
        <dbReference type="EMBL" id="PGH08508.1"/>
    </source>
</evidence>
<accession>A0A2B7XIR4</accession>
<evidence type="ECO:0000256" key="1">
    <source>
        <dbReference type="SAM" id="MobiDB-lite"/>
    </source>
</evidence>
<dbReference type="AlphaFoldDB" id="A0A2B7XIR4"/>
<evidence type="ECO:0000313" key="4">
    <source>
        <dbReference type="Proteomes" id="UP000224634"/>
    </source>
</evidence>
<keyword evidence="2" id="KW-0812">Transmembrane</keyword>
<proteinExistence type="predicted"/>
<feature type="compositionally biased region" description="Low complexity" evidence="1">
    <location>
        <begin position="27"/>
        <end position="36"/>
    </location>
</feature>
<sequence length="269" mass="29764">MASAATAIPSFLLPRGISQRTIHLLSRRTPSSSSSRQYHATLPLSSKPPKPSKGGGGARVLEKPDKFRPPSHPAHRVMTNNNARNSKVAAEPRNYPGPALTAKEIEERKTKKYPNMFPPEGTVMYKFLTNRGIHVWISLSVLVTLATFTFTTNFKRTSPFTHLLPSWSQLLTNPIVTVSQVMSVVKMHSDHVTLQTAERRKQNMGDVEKRKAYRRAHGLEKEEEAAEGEGQQVGGDGVVAVAGGEGAAAAEYADWEGRRKPIKKWFGIW</sequence>
<dbReference type="OrthoDB" id="5397827at2759"/>
<name>A0A2B7XIR4_POLH7</name>
<keyword evidence="4" id="KW-1185">Reference proteome</keyword>
<protein>
    <submittedName>
        <fullName evidence="3">Uncharacterized protein</fullName>
    </submittedName>
</protein>
<dbReference type="Proteomes" id="UP000224634">
    <property type="component" value="Unassembled WGS sequence"/>
</dbReference>
<dbReference type="STRING" id="1447883.A0A2B7XIR4"/>
<organism evidence="3 4">
    <name type="scientific">Polytolypa hystricis (strain UAMH7299)</name>
    <dbReference type="NCBI Taxonomy" id="1447883"/>
    <lineage>
        <taxon>Eukaryota</taxon>
        <taxon>Fungi</taxon>
        <taxon>Dikarya</taxon>
        <taxon>Ascomycota</taxon>
        <taxon>Pezizomycotina</taxon>
        <taxon>Eurotiomycetes</taxon>
        <taxon>Eurotiomycetidae</taxon>
        <taxon>Onygenales</taxon>
        <taxon>Onygenales incertae sedis</taxon>
        <taxon>Polytolypa</taxon>
    </lineage>
</organism>
<feature type="compositionally biased region" description="Basic and acidic residues" evidence="1">
    <location>
        <begin position="200"/>
        <end position="210"/>
    </location>
</feature>
<gene>
    <name evidence="3" type="ORF">AJ80_07828</name>
</gene>
<reference evidence="3 4" key="1">
    <citation type="submission" date="2017-10" db="EMBL/GenBank/DDBJ databases">
        <title>Comparative genomics in systemic dimorphic fungi from Ajellomycetaceae.</title>
        <authorList>
            <person name="Munoz J.F."/>
            <person name="Mcewen J.G."/>
            <person name="Clay O.K."/>
            <person name="Cuomo C.A."/>
        </authorList>
    </citation>
    <scope>NUCLEOTIDE SEQUENCE [LARGE SCALE GENOMIC DNA]</scope>
    <source>
        <strain evidence="3 4">UAMH7299</strain>
    </source>
</reference>
<comment type="caution">
    <text evidence="3">The sequence shown here is derived from an EMBL/GenBank/DDBJ whole genome shotgun (WGS) entry which is preliminary data.</text>
</comment>
<feature type="region of interest" description="Disordered" evidence="1">
    <location>
        <begin position="26"/>
        <end position="97"/>
    </location>
</feature>
<evidence type="ECO:0000256" key="2">
    <source>
        <dbReference type="SAM" id="Phobius"/>
    </source>
</evidence>
<feature type="region of interest" description="Disordered" evidence="1">
    <location>
        <begin position="200"/>
        <end position="237"/>
    </location>
</feature>